<dbReference type="OrthoDB" id="3492533at2"/>
<protein>
    <submittedName>
        <fullName evidence="2">Putative alanine-rich protein</fullName>
    </submittedName>
</protein>
<dbReference type="RefSeq" id="WP_003960815.1">
    <property type="nucleotide sequence ID" value="NZ_CM000913.1"/>
</dbReference>
<feature type="compositionally biased region" description="Basic and acidic residues" evidence="1">
    <location>
        <begin position="1"/>
        <end position="10"/>
    </location>
</feature>
<dbReference type="Proteomes" id="UP000002357">
    <property type="component" value="Chromosome"/>
</dbReference>
<feature type="region of interest" description="Disordered" evidence="1">
    <location>
        <begin position="104"/>
        <end position="147"/>
    </location>
</feature>
<feature type="region of interest" description="Disordered" evidence="1">
    <location>
        <begin position="1"/>
        <end position="40"/>
    </location>
</feature>
<evidence type="ECO:0000313" key="2">
    <source>
        <dbReference type="EMBL" id="EFG07444.1"/>
    </source>
</evidence>
<gene>
    <name evidence="2" type="ORF">SCLAV_2371</name>
</gene>
<proteinExistence type="predicted"/>
<feature type="region of interest" description="Disordered" evidence="1">
    <location>
        <begin position="339"/>
        <end position="409"/>
    </location>
</feature>
<dbReference type="AlphaFoldDB" id="E2Q7N8"/>
<keyword evidence="3" id="KW-1185">Reference proteome</keyword>
<dbReference type="GeneID" id="93731052"/>
<organism evidence="2 3">
    <name type="scientific">Streptomyces clavuligerus</name>
    <dbReference type="NCBI Taxonomy" id="1901"/>
    <lineage>
        <taxon>Bacteria</taxon>
        <taxon>Bacillati</taxon>
        <taxon>Actinomycetota</taxon>
        <taxon>Actinomycetes</taxon>
        <taxon>Kitasatosporales</taxon>
        <taxon>Streptomycetaceae</taxon>
        <taxon>Streptomyces</taxon>
    </lineage>
</organism>
<feature type="region of interest" description="Disordered" evidence="1">
    <location>
        <begin position="244"/>
        <end position="270"/>
    </location>
</feature>
<reference evidence="2 3" key="1">
    <citation type="journal article" date="2010" name="Genome Biol. Evol.">
        <title>The sequence of a 1.8-mb bacterial linear plasmid reveals a rich evolutionary reservoir of secondary metabolic pathways.</title>
        <authorList>
            <person name="Medema M.H."/>
            <person name="Trefzer A."/>
            <person name="Kovalchuk A."/>
            <person name="van den Berg M."/>
            <person name="Mueller U."/>
            <person name="Heijne W."/>
            <person name="Wu L."/>
            <person name="Alam M.T."/>
            <person name="Ronning C.M."/>
            <person name="Nierman W.C."/>
            <person name="Bovenberg R.A.L."/>
            <person name="Breitling R."/>
            <person name="Takano E."/>
        </authorList>
    </citation>
    <scope>NUCLEOTIDE SEQUENCE [LARGE SCALE GENOMIC DNA]</scope>
    <source>
        <strain evidence="3">ATCC 27064 / DSM 738 / JCM 4710 / NBRC 13307 / NCIMB 12785 / NRRL 3585 / VKM Ac-602</strain>
    </source>
</reference>
<evidence type="ECO:0000313" key="3">
    <source>
        <dbReference type="Proteomes" id="UP000002357"/>
    </source>
</evidence>
<sequence>MTSSRLDRPTDTTGAHRTARRAPGRATPPSGRTPAHHEPHADGLFTYCLFTLRDHDAAISALGAALTVAERQSGRCPEREPARKAWLYALARWACRRDLAERRPDRAGAHTGRPPAPGPRPGTPADGDGRHRPGLAPLSWPEATGTSADQREALELAVRHGLGHREVAAVLGLDTIAARELLATAACEVERTRTALAVVADGDCASVARLAGDRRAPLTPALRTTLVRHVDDCPRCRRAAERAGARAPWPGQPRTPDTLPLVSAPPAAARPPIRHTRRARPAMPRFGPDGFPLDPRDHAARRDRLRARALTTTVVAAVVAAPLLALWASYRGTPLMGEGRGGTSVSARENGADAGENTDPQERYQKTGRADGAPAPGFTAGSRAPDSSVESAGGASAQPSRPLARAPGRLTVEARPHGDATLITLRAHGAAPVSWSMWTDASWLRLSRTSGVLPPGADVTVRVTAVAHREARQPAGPWRAKVGVEPSGTVLTVEGRGPRTPQTPRPRPTSATPTAAPTPAPSPTAPAPTEEPPSPTMPAEPSATTSP</sequence>
<feature type="compositionally biased region" description="Basic and acidic residues" evidence="1">
    <location>
        <begin position="360"/>
        <end position="369"/>
    </location>
</feature>
<accession>E2Q7N8</accession>
<feature type="compositionally biased region" description="Pro residues" evidence="1">
    <location>
        <begin position="516"/>
        <end position="538"/>
    </location>
</feature>
<dbReference type="eggNOG" id="COG1595">
    <property type="taxonomic scope" value="Bacteria"/>
</dbReference>
<feature type="region of interest" description="Disordered" evidence="1">
    <location>
        <begin position="472"/>
        <end position="547"/>
    </location>
</feature>
<dbReference type="KEGG" id="sclf:BB341_16550"/>
<name>E2Q7N8_STRCL</name>
<evidence type="ECO:0000256" key="1">
    <source>
        <dbReference type="SAM" id="MobiDB-lite"/>
    </source>
</evidence>
<dbReference type="EMBL" id="CM000913">
    <property type="protein sequence ID" value="EFG07444.1"/>
    <property type="molecule type" value="Genomic_DNA"/>
</dbReference>
<dbReference type="STRING" id="1901.BB341_16550"/>